<reference evidence="2" key="1">
    <citation type="journal article" date="2019" name="Int. J. Syst. Evol. Microbiol.">
        <title>The Global Catalogue of Microorganisms (GCM) 10K type strain sequencing project: providing services to taxonomists for standard genome sequencing and annotation.</title>
        <authorList>
            <consortium name="The Broad Institute Genomics Platform"/>
            <consortium name="The Broad Institute Genome Sequencing Center for Infectious Disease"/>
            <person name="Wu L."/>
            <person name="Ma J."/>
        </authorList>
    </citation>
    <scope>NUCLEOTIDE SEQUENCE [LARGE SCALE GENOMIC DNA]</scope>
    <source>
        <strain evidence="2">NBRC 108755</strain>
    </source>
</reference>
<evidence type="ECO:0000313" key="1">
    <source>
        <dbReference type="EMBL" id="GMA92701.1"/>
    </source>
</evidence>
<keyword evidence="2" id="KW-1185">Reference proteome</keyword>
<dbReference type="Proteomes" id="UP001157069">
    <property type="component" value="Unassembled WGS sequence"/>
</dbReference>
<organism evidence="1 2">
    <name type="scientific">Homoserinibacter gongjuensis</name>
    <dbReference type="NCBI Taxonomy" id="1162968"/>
    <lineage>
        <taxon>Bacteria</taxon>
        <taxon>Bacillati</taxon>
        <taxon>Actinomycetota</taxon>
        <taxon>Actinomycetes</taxon>
        <taxon>Micrococcales</taxon>
        <taxon>Microbacteriaceae</taxon>
        <taxon>Homoserinibacter</taxon>
    </lineage>
</organism>
<protein>
    <recommendedName>
        <fullName evidence="3">Lipoprotein</fullName>
    </recommendedName>
</protein>
<sequence>MHVDAADDGLEYTNDWLRTGIAYHEFAHVLQFTNPEPTEAALVSFDGDVETMADCFALTYLDGWTLHHTIWVSSYQYWEVDVGYGYTCTDAQRQVVRDWYGQLGVHARQISV</sequence>
<dbReference type="RefSeq" id="WP_284301488.1">
    <property type="nucleotide sequence ID" value="NZ_BSVA01000001.1"/>
</dbReference>
<evidence type="ECO:0000313" key="2">
    <source>
        <dbReference type="Proteomes" id="UP001157069"/>
    </source>
</evidence>
<dbReference type="EMBL" id="BSVA01000001">
    <property type="protein sequence ID" value="GMA92701.1"/>
    <property type="molecule type" value="Genomic_DNA"/>
</dbReference>
<proteinExistence type="predicted"/>
<evidence type="ECO:0008006" key="3">
    <source>
        <dbReference type="Google" id="ProtNLM"/>
    </source>
</evidence>
<name>A0ABQ6JYW6_9MICO</name>
<accession>A0ABQ6JYW6</accession>
<comment type="caution">
    <text evidence="1">The sequence shown here is derived from an EMBL/GenBank/DDBJ whole genome shotgun (WGS) entry which is preliminary data.</text>
</comment>
<gene>
    <name evidence="1" type="ORF">GCM10025869_32300</name>
</gene>